<feature type="compositionally biased region" description="Polar residues" evidence="5">
    <location>
        <begin position="275"/>
        <end position="294"/>
    </location>
</feature>
<dbReference type="GO" id="GO:0003682">
    <property type="term" value="F:chromatin binding"/>
    <property type="evidence" value="ECO:0007669"/>
    <property type="project" value="TreeGrafter"/>
</dbReference>
<dbReference type="Pfam" id="PF00385">
    <property type="entry name" value="Chromo"/>
    <property type="match status" value="1"/>
</dbReference>
<dbReference type="PROSITE" id="PS50013">
    <property type="entry name" value="CHROMO_2"/>
    <property type="match status" value="1"/>
</dbReference>
<dbReference type="EMBL" id="MCFD01000007">
    <property type="protein sequence ID" value="ORX69512.1"/>
    <property type="molecule type" value="Genomic_DNA"/>
</dbReference>
<dbReference type="Gene3D" id="3.40.50.300">
    <property type="entry name" value="P-loop containing nucleotide triphosphate hydrolases"/>
    <property type="match status" value="1"/>
</dbReference>
<dbReference type="Gene3D" id="3.40.50.10810">
    <property type="entry name" value="Tandem AAA-ATPase domain"/>
    <property type="match status" value="1"/>
</dbReference>
<dbReference type="SMART" id="SM00298">
    <property type="entry name" value="CHROMO"/>
    <property type="match status" value="1"/>
</dbReference>
<keyword evidence="8" id="KW-1185">Reference proteome</keyword>
<evidence type="ECO:0000256" key="5">
    <source>
        <dbReference type="SAM" id="MobiDB-lite"/>
    </source>
</evidence>
<feature type="compositionally biased region" description="Polar residues" evidence="5">
    <location>
        <begin position="339"/>
        <end position="353"/>
    </location>
</feature>
<feature type="region of interest" description="Disordered" evidence="5">
    <location>
        <begin position="326"/>
        <end position="374"/>
    </location>
</feature>
<dbReference type="InterPro" id="IPR016197">
    <property type="entry name" value="Chromo-like_dom_sf"/>
</dbReference>
<sequence length="1302" mass="143640">MDKDPEIFAVDRVIGRRISLARDIEYLIFWKGYGLEDATWEKEEATTDCREAVEEFERRCDARRQEFLDLPQEDLLGSTYVDRFEDVGIASIVDEALEAFTNNISVFSEAGADTDVDEGDGQTTNGGAMAQSPGTPNKRRGRNSGKGYRRVLASTHGWNRAEQLDGVAYNALKATECAIKEVNGALSDPALGRYYLVTWSDGQVTWEKPAAFDDSLAVLERYELTRERLSRKKLCKQLQLIAVGQGPQADLQLAETADGHMKSCADSAFDGEYSLPQSSINSGDESASKPNNDEQPLANVLGIGGLSDLPLATIAAMRAADIKSVKAARSGRGSKAPIASSQPIDADSDSTLSRAKAESRDKEPALEASEPMEVEEVMTSGTISSKIPQKDPTLLVGMPDWSGDILSKSSIRSGKQIKHMVGVLRRSPNNVDARRRYLEHNILDLDSDGRYLALHFEQAAVILEPPNDKTVVVQAIPDPCSDRQEFMYWLTIKPSSFSVSAGLSDLEVERVEWLLTAWKASKPVVFNTIRRIRFMNAVAAFISAATATQPVREMCSSGASAGACGMVPYLIITPHSDISAWSASFRAVAPNVVVGELYGNEGTVEMLLKHLVFRGYGKGELSPALSCHVVIADFEAIKNDTVASLLRSAKVFWQSIITYDAFLKGESLRDCWDLVGRLRSRQYMLIGSSQPPQSVYDLFSLAHFLEPNRYSTEESLRDHFDLTDDPTREDIVRCAKMFALKQMVTNSRLHHYHQFPSEGKPGAHAASVLMDILVEALKSTSHPHLISNTGVSPNSDPEHRNILVESSAKLGLLDLLLPGLLEQRRRVVIFVQHLRTLDIIGEYLASSRIDHLRIDSSLRQSASQERADLFNTKHSPATVLISSTMLESYAPNPITADTVVFFDSSVDAGVDRVALGRVMGAGQSKFVWVLRLVARDTADEHMVCHQLRAKSGSPGDDGSESDLPDSWILSTDNMPVHVATGRPIEFHAMKPKPDTGAGVESPDLLKSKAIKRKASEAVAISSSVDAAVSGTDRRSKQLKLAPSTTTVQGDDGRDSAMSSGQEVVVCPQIQLPVSDPDLPLSQELVTVHPEELPLIMELFAARLTELYILHTRSQKRALSEDESRAIEQLFDEMFDKDLRKPMANTPRLSDECPACRGRPHDVTFCPTICDPAFIQGMSKLLYTRNYDIHPYYVRLQPWYSMQYTWYYLSSAEGAAVNARNVRHHPEFANDTMELSSDLCLERYAAVCQEITENCATIVDELATSDVATLVRSLNKLKGMRTHLIQLTRANATKQLCATVLVF</sequence>
<dbReference type="GO" id="GO:0005524">
    <property type="term" value="F:ATP binding"/>
    <property type="evidence" value="ECO:0007669"/>
    <property type="project" value="UniProtKB-KW"/>
</dbReference>
<evidence type="ECO:0000256" key="1">
    <source>
        <dbReference type="ARBA" id="ARBA00022741"/>
    </source>
</evidence>
<keyword evidence="3" id="KW-0067">ATP-binding</keyword>
<dbReference type="CDD" id="cd18793">
    <property type="entry name" value="SF2_C_SNF"/>
    <property type="match status" value="1"/>
</dbReference>
<organism evidence="7 8">
    <name type="scientific">Linderina pennispora</name>
    <dbReference type="NCBI Taxonomy" id="61395"/>
    <lineage>
        <taxon>Eukaryota</taxon>
        <taxon>Fungi</taxon>
        <taxon>Fungi incertae sedis</taxon>
        <taxon>Zoopagomycota</taxon>
        <taxon>Kickxellomycotina</taxon>
        <taxon>Kickxellomycetes</taxon>
        <taxon>Kickxellales</taxon>
        <taxon>Kickxellaceae</taxon>
        <taxon>Linderina</taxon>
    </lineage>
</organism>
<evidence type="ECO:0000256" key="2">
    <source>
        <dbReference type="ARBA" id="ARBA00022801"/>
    </source>
</evidence>
<dbReference type="InterPro" id="IPR038718">
    <property type="entry name" value="SNF2-like_sf"/>
</dbReference>
<evidence type="ECO:0000256" key="4">
    <source>
        <dbReference type="ARBA" id="ARBA00023242"/>
    </source>
</evidence>
<dbReference type="InterPro" id="IPR000953">
    <property type="entry name" value="Chromo/chromo_shadow_dom"/>
</dbReference>
<dbReference type="Gene3D" id="2.40.50.40">
    <property type="match status" value="1"/>
</dbReference>
<dbReference type="InterPro" id="IPR021006">
    <property type="entry name" value="Hda2/3"/>
</dbReference>
<feature type="region of interest" description="Disordered" evidence="5">
    <location>
        <begin position="275"/>
        <end position="295"/>
    </location>
</feature>
<dbReference type="InterPro" id="IPR027417">
    <property type="entry name" value="P-loop_NTPase"/>
</dbReference>
<dbReference type="InterPro" id="IPR023780">
    <property type="entry name" value="Chromo_domain"/>
</dbReference>
<feature type="region of interest" description="Disordered" evidence="5">
    <location>
        <begin position="1031"/>
        <end position="1059"/>
    </location>
</feature>
<dbReference type="SUPFAM" id="SSF52540">
    <property type="entry name" value="P-loop containing nucleoside triphosphate hydrolases"/>
    <property type="match status" value="1"/>
</dbReference>
<evidence type="ECO:0000259" key="6">
    <source>
        <dbReference type="PROSITE" id="PS50013"/>
    </source>
</evidence>
<feature type="domain" description="Chromo" evidence="6">
    <location>
        <begin position="8"/>
        <end position="68"/>
    </location>
</feature>
<feature type="compositionally biased region" description="Basic and acidic residues" evidence="5">
    <location>
        <begin position="355"/>
        <end position="365"/>
    </location>
</feature>
<gene>
    <name evidence="7" type="ORF">DL89DRAFT_293152</name>
</gene>
<feature type="region of interest" description="Disordered" evidence="5">
    <location>
        <begin position="112"/>
        <end position="145"/>
    </location>
</feature>
<dbReference type="InterPro" id="IPR049730">
    <property type="entry name" value="SNF2/RAD54-like_C"/>
</dbReference>
<keyword evidence="4" id="KW-0539">Nucleus</keyword>
<protein>
    <recommendedName>
        <fullName evidence="6">Chromo domain-containing protein</fullName>
    </recommendedName>
</protein>
<dbReference type="CDD" id="cd00024">
    <property type="entry name" value="CD_CSD"/>
    <property type="match status" value="1"/>
</dbReference>
<dbReference type="GO" id="GO:0042393">
    <property type="term" value="F:histone binding"/>
    <property type="evidence" value="ECO:0007669"/>
    <property type="project" value="TreeGrafter"/>
</dbReference>
<evidence type="ECO:0000256" key="3">
    <source>
        <dbReference type="ARBA" id="ARBA00022840"/>
    </source>
</evidence>
<dbReference type="GO" id="GO:0140658">
    <property type="term" value="F:ATP-dependent chromatin remodeler activity"/>
    <property type="evidence" value="ECO:0007669"/>
    <property type="project" value="TreeGrafter"/>
</dbReference>
<dbReference type="GO" id="GO:0016887">
    <property type="term" value="F:ATP hydrolysis activity"/>
    <property type="evidence" value="ECO:0007669"/>
    <property type="project" value="TreeGrafter"/>
</dbReference>
<dbReference type="GO" id="GO:0070823">
    <property type="term" value="C:HDA1 complex"/>
    <property type="evidence" value="ECO:0007669"/>
    <property type="project" value="InterPro"/>
</dbReference>
<dbReference type="STRING" id="61395.A0A1Y1W7U1"/>
<keyword evidence="2" id="KW-0378">Hydrolase</keyword>
<accession>A0A1Y1W7U1</accession>
<name>A0A1Y1W7U1_9FUNG</name>
<dbReference type="SUPFAM" id="SSF54160">
    <property type="entry name" value="Chromo domain-like"/>
    <property type="match status" value="1"/>
</dbReference>
<evidence type="ECO:0000313" key="8">
    <source>
        <dbReference type="Proteomes" id="UP000193922"/>
    </source>
</evidence>
<proteinExistence type="predicted"/>
<dbReference type="GO" id="GO:0003677">
    <property type="term" value="F:DNA binding"/>
    <property type="evidence" value="ECO:0007669"/>
    <property type="project" value="TreeGrafter"/>
</dbReference>
<dbReference type="RefSeq" id="XP_040743200.1">
    <property type="nucleotide sequence ID" value="XM_040890365.1"/>
</dbReference>
<reference evidence="7 8" key="1">
    <citation type="submission" date="2016-07" db="EMBL/GenBank/DDBJ databases">
        <title>Pervasive Adenine N6-methylation of Active Genes in Fungi.</title>
        <authorList>
            <consortium name="DOE Joint Genome Institute"/>
            <person name="Mondo S.J."/>
            <person name="Dannebaum R.O."/>
            <person name="Kuo R.C."/>
            <person name="Labutti K."/>
            <person name="Haridas S."/>
            <person name="Kuo A."/>
            <person name="Salamov A."/>
            <person name="Ahrendt S.R."/>
            <person name="Lipzen A."/>
            <person name="Sullivan W."/>
            <person name="Andreopoulos W.B."/>
            <person name="Clum A."/>
            <person name="Lindquist E."/>
            <person name="Daum C."/>
            <person name="Ramamoorthy G.K."/>
            <person name="Gryganskyi A."/>
            <person name="Culley D."/>
            <person name="Magnuson J.K."/>
            <person name="James T.Y."/>
            <person name="O'Malley M.A."/>
            <person name="Stajich J.E."/>
            <person name="Spatafora J.W."/>
            <person name="Visel A."/>
            <person name="Grigoriev I.V."/>
        </authorList>
    </citation>
    <scope>NUCLEOTIDE SEQUENCE [LARGE SCALE GENOMIC DNA]</scope>
    <source>
        <strain evidence="7 8">ATCC 12442</strain>
    </source>
</reference>
<evidence type="ECO:0000313" key="7">
    <source>
        <dbReference type="EMBL" id="ORX69512.1"/>
    </source>
</evidence>
<keyword evidence="1" id="KW-0547">Nucleotide-binding</keyword>
<comment type="caution">
    <text evidence="7">The sequence shown here is derived from an EMBL/GenBank/DDBJ whole genome shotgun (WGS) entry which is preliminary data.</text>
</comment>
<dbReference type="PANTHER" id="PTHR45623:SF17">
    <property type="entry name" value="CHROMODOMAIN-HELICASE-DNA-BINDING PROTEIN 3-RELATED"/>
    <property type="match status" value="1"/>
</dbReference>
<dbReference type="Proteomes" id="UP000193922">
    <property type="component" value="Unassembled WGS sequence"/>
</dbReference>
<dbReference type="OrthoDB" id="5857104at2759"/>
<dbReference type="Pfam" id="PF11496">
    <property type="entry name" value="HDA2-3"/>
    <property type="match status" value="1"/>
</dbReference>
<dbReference type="PANTHER" id="PTHR45623">
    <property type="entry name" value="CHROMODOMAIN-HELICASE-DNA-BINDING PROTEIN 3-RELATED-RELATED"/>
    <property type="match status" value="1"/>
</dbReference>
<dbReference type="GeneID" id="63807013"/>